<keyword evidence="2" id="KW-1185">Reference proteome</keyword>
<comment type="caution">
    <text evidence="1">The sequence shown here is derived from an EMBL/GenBank/DDBJ whole genome shotgun (WGS) entry which is preliminary data.</text>
</comment>
<evidence type="ECO:0000313" key="2">
    <source>
        <dbReference type="Proteomes" id="UP000559182"/>
    </source>
</evidence>
<dbReference type="Proteomes" id="UP000559182">
    <property type="component" value="Unassembled WGS sequence"/>
</dbReference>
<accession>A0A839N4V9</accession>
<dbReference type="EMBL" id="JACHVQ010000001">
    <property type="protein sequence ID" value="MBB2891789.1"/>
    <property type="molecule type" value="Genomic_DNA"/>
</dbReference>
<sequence length="37" mass="3902">MRDVFGVRGSQAHHTAKATVNLILQSVGNVAGLIVQI</sequence>
<evidence type="ECO:0000313" key="1">
    <source>
        <dbReference type="EMBL" id="MBB2891789.1"/>
    </source>
</evidence>
<reference evidence="1 2" key="1">
    <citation type="submission" date="2020-08" db="EMBL/GenBank/DDBJ databases">
        <title>Sequencing the genomes of 1000 actinobacteria strains.</title>
        <authorList>
            <person name="Klenk H.-P."/>
        </authorList>
    </citation>
    <scope>NUCLEOTIDE SEQUENCE [LARGE SCALE GENOMIC DNA]</scope>
    <source>
        <strain evidence="1 2">DSM 105369</strain>
    </source>
</reference>
<gene>
    <name evidence="1" type="ORF">FHU39_001773</name>
</gene>
<dbReference type="AlphaFoldDB" id="A0A839N4V9"/>
<proteinExistence type="predicted"/>
<name>A0A839N4V9_9MICO</name>
<protein>
    <submittedName>
        <fullName evidence="1">Uncharacterized protein</fullName>
    </submittedName>
</protein>
<organism evidence="1 2">
    <name type="scientific">Flexivirga oryzae</name>
    <dbReference type="NCBI Taxonomy" id="1794944"/>
    <lineage>
        <taxon>Bacteria</taxon>
        <taxon>Bacillati</taxon>
        <taxon>Actinomycetota</taxon>
        <taxon>Actinomycetes</taxon>
        <taxon>Micrococcales</taxon>
        <taxon>Dermacoccaceae</taxon>
        <taxon>Flexivirga</taxon>
    </lineage>
</organism>